<evidence type="ECO:0000313" key="1">
    <source>
        <dbReference type="EMBL" id="SVA35100.1"/>
    </source>
</evidence>
<name>A0A381V3Y0_9ZZZZ</name>
<dbReference type="AlphaFoldDB" id="A0A381V3Y0"/>
<gene>
    <name evidence="1" type="ORF">METZ01_LOCUS87954</name>
</gene>
<protein>
    <submittedName>
        <fullName evidence="1">Uncharacterized protein</fullName>
    </submittedName>
</protein>
<accession>A0A381V3Y0</accession>
<proteinExistence type="predicted"/>
<sequence length="94" mass="10708">MTISKENKVFLEGLIEYYISEAQSYREMAQEYSLKIDSVPDTTFGIIIGCIYSSFLQTYSNQKLTPTVQDVQEFTEIIMMKSSAIMDAINGQNN</sequence>
<reference evidence="1" key="1">
    <citation type="submission" date="2018-05" db="EMBL/GenBank/DDBJ databases">
        <authorList>
            <person name="Lanie J.A."/>
            <person name="Ng W.-L."/>
            <person name="Kazmierczak K.M."/>
            <person name="Andrzejewski T.M."/>
            <person name="Davidsen T.M."/>
            <person name="Wayne K.J."/>
            <person name="Tettelin H."/>
            <person name="Glass J.I."/>
            <person name="Rusch D."/>
            <person name="Podicherti R."/>
            <person name="Tsui H.-C.T."/>
            <person name="Winkler M.E."/>
        </authorList>
    </citation>
    <scope>NUCLEOTIDE SEQUENCE</scope>
</reference>
<organism evidence="1">
    <name type="scientific">marine metagenome</name>
    <dbReference type="NCBI Taxonomy" id="408172"/>
    <lineage>
        <taxon>unclassified sequences</taxon>
        <taxon>metagenomes</taxon>
        <taxon>ecological metagenomes</taxon>
    </lineage>
</organism>
<dbReference type="EMBL" id="UINC01007791">
    <property type="protein sequence ID" value="SVA35100.1"/>
    <property type="molecule type" value="Genomic_DNA"/>
</dbReference>